<evidence type="ECO:0000256" key="4">
    <source>
        <dbReference type="SAM" id="Coils"/>
    </source>
</evidence>
<dbReference type="GO" id="GO:0008270">
    <property type="term" value="F:zinc ion binding"/>
    <property type="evidence" value="ECO:0007669"/>
    <property type="project" value="UniProtKB-KW"/>
</dbReference>
<gene>
    <name evidence="6" type="ORF">OS493_032400</name>
</gene>
<dbReference type="OrthoDB" id="5949084at2759"/>
<evidence type="ECO:0000256" key="3">
    <source>
        <dbReference type="PROSITE-ProRule" id="PRU00175"/>
    </source>
</evidence>
<evidence type="ECO:0000313" key="7">
    <source>
        <dbReference type="Proteomes" id="UP001163046"/>
    </source>
</evidence>
<dbReference type="SMART" id="SM00184">
    <property type="entry name" value="RING"/>
    <property type="match status" value="1"/>
</dbReference>
<organism evidence="6 7">
    <name type="scientific">Desmophyllum pertusum</name>
    <dbReference type="NCBI Taxonomy" id="174260"/>
    <lineage>
        <taxon>Eukaryota</taxon>
        <taxon>Metazoa</taxon>
        <taxon>Cnidaria</taxon>
        <taxon>Anthozoa</taxon>
        <taxon>Hexacorallia</taxon>
        <taxon>Scleractinia</taxon>
        <taxon>Caryophylliina</taxon>
        <taxon>Caryophylliidae</taxon>
        <taxon>Desmophyllum</taxon>
    </lineage>
</organism>
<feature type="coiled-coil region" evidence="4">
    <location>
        <begin position="140"/>
        <end position="205"/>
    </location>
</feature>
<reference evidence="6" key="1">
    <citation type="submission" date="2023-01" db="EMBL/GenBank/DDBJ databases">
        <title>Genome assembly of the deep-sea coral Lophelia pertusa.</title>
        <authorList>
            <person name="Herrera S."/>
            <person name="Cordes E."/>
        </authorList>
    </citation>
    <scope>NUCLEOTIDE SEQUENCE</scope>
    <source>
        <strain evidence="6">USNM1676648</strain>
        <tissue evidence="6">Polyp</tissue>
    </source>
</reference>
<keyword evidence="1 3" id="KW-0863">Zinc-finger</keyword>
<dbReference type="Proteomes" id="UP001163046">
    <property type="component" value="Unassembled WGS sequence"/>
</dbReference>
<comment type="caution">
    <text evidence="6">The sequence shown here is derived from an EMBL/GenBank/DDBJ whole genome shotgun (WGS) entry which is preliminary data.</text>
</comment>
<name>A0A9X0CCL7_9CNID</name>
<keyword evidence="4" id="KW-0175">Coiled coil</keyword>
<evidence type="ECO:0000313" key="6">
    <source>
        <dbReference type="EMBL" id="KAJ7323114.1"/>
    </source>
</evidence>
<keyword evidence="7" id="KW-1185">Reference proteome</keyword>
<dbReference type="SUPFAM" id="SSF57850">
    <property type="entry name" value="RING/U-box"/>
    <property type="match status" value="1"/>
</dbReference>
<dbReference type="PROSITE" id="PS50089">
    <property type="entry name" value="ZF_RING_2"/>
    <property type="match status" value="1"/>
</dbReference>
<sequence>MLLEETSTKRCSPHELCEVPSPPTVGEVFSVIRETDARACGFIPEATLCKKHHDEQVNRNKSICCFPLNDDNDCCGGLVSCPRRLFNVFDHLNDKASHIGTFICEKHLLLVDKDERIYKTEGYILPKKRSRSESPSLPDLGELIKKVEHLEKQNKLLEQREREAEEKNSKHLKKIEEITQQNDLLTKKQEQQDELRKENTMLQRKLTGDTTFSTLVQQFHKAFTKHSTNGGKNLYDPNEMESFCEVHAPGLFTDVYTAIYNDDKRKPSKKRESLQRSRVVALLHSLSFFETRKELADKNKQDIGKIIKTAIQEKSFIMLVEDDIHFIHASRQPTSSKTSTAWHMCTGIMDVQQSVSALPRPPTVQDLHRIVPVIGKNGAVKQCRGELMVYSDEARHELELLERTWLIDEFEQSLKSVQNYKSTLEHLLREAPDLVQYLQLYAAVLTGDYPTWKYNKKLLQRLWDAEADPASPIPSLIPWQGPFHVSLNAAESTVLLFRPFFELFYKAIFGRNKVLPKRPKSHKIVTIITAAFGGWTIIRHEVLRLFGTVCKDPEYMLLHNLFEEILPLIFYLYHTVFRGGDLQQWLDVLFRMSLLFITFRRRNYDKATLCQLSDMVYHMRENRALTAIMEQHLCILTEKKVEIFHSVLRSHTISQHLTLHLTNAVSLLVMHLGQEPDPLLACDNVTCVANTDFEQEIVRLNCGHTFHRGCITKGGEEHGQDHSYALTHEVKCPICYNLLQQRMEELAQTFNR</sequence>
<dbReference type="EMBL" id="MU827817">
    <property type="protein sequence ID" value="KAJ7323114.1"/>
    <property type="molecule type" value="Genomic_DNA"/>
</dbReference>
<protein>
    <recommendedName>
        <fullName evidence="5">RING-type domain-containing protein</fullName>
    </recommendedName>
</protein>
<keyword evidence="2" id="KW-0862">Zinc</keyword>
<dbReference type="InterPro" id="IPR001841">
    <property type="entry name" value="Znf_RING"/>
</dbReference>
<feature type="domain" description="RING-type" evidence="5">
    <location>
        <begin position="687"/>
        <end position="735"/>
    </location>
</feature>
<evidence type="ECO:0000256" key="1">
    <source>
        <dbReference type="ARBA" id="ARBA00022771"/>
    </source>
</evidence>
<evidence type="ECO:0000259" key="5">
    <source>
        <dbReference type="PROSITE" id="PS50089"/>
    </source>
</evidence>
<keyword evidence="1 3" id="KW-0479">Metal-binding</keyword>
<accession>A0A9X0CCL7</accession>
<dbReference type="AlphaFoldDB" id="A0A9X0CCL7"/>
<evidence type="ECO:0000256" key="2">
    <source>
        <dbReference type="ARBA" id="ARBA00022833"/>
    </source>
</evidence>
<dbReference type="InterPro" id="IPR013083">
    <property type="entry name" value="Znf_RING/FYVE/PHD"/>
</dbReference>
<dbReference type="Gene3D" id="3.30.40.10">
    <property type="entry name" value="Zinc/RING finger domain, C3HC4 (zinc finger)"/>
    <property type="match status" value="1"/>
</dbReference>
<proteinExistence type="predicted"/>